<evidence type="ECO:0000259" key="1">
    <source>
        <dbReference type="Pfam" id="PF07727"/>
    </source>
</evidence>
<reference evidence="2 3" key="1">
    <citation type="submission" date="2024-02" db="EMBL/GenBank/DDBJ databases">
        <title>High-quality chromosome-scale genome assembly of Pensacola bahiagrass (Paspalum notatum Flugge var. saurae).</title>
        <authorList>
            <person name="Vega J.M."/>
            <person name="Podio M."/>
            <person name="Orjuela J."/>
            <person name="Siena L.A."/>
            <person name="Pessino S.C."/>
            <person name="Combes M.C."/>
            <person name="Mariac C."/>
            <person name="Albertini E."/>
            <person name="Pupilli F."/>
            <person name="Ortiz J.P.A."/>
            <person name="Leblanc O."/>
        </authorList>
    </citation>
    <scope>NUCLEOTIDE SEQUENCE [LARGE SCALE GENOMIC DNA]</scope>
    <source>
        <strain evidence="2">R1</strain>
        <tissue evidence="2">Leaf</tissue>
    </source>
</reference>
<dbReference type="Proteomes" id="UP001341281">
    <property type="component" value="Chromosome 09"/>
</dbReference>
<dbReference type="InterPro" id="IPR013103">
    <property type="entry name" value="RVT_2"/>
</dbReference>
<organism evidence="2 3">
    <name type="scientific">Paspalum notatum var. saurae</name>
    <dbReference type="NCBI Taxonomy" id="547442"/>
    <lineage>
        <taxon>Eukaryota</taxon>
        <taxon>Viridiplantae</taxon>
        <taxon>Streptophyta</taxon>
        <taxon>Embryophyta</taxon>
        <taxon>Tracheophyta</taxon>
        <taxon>Spermatophyta</taxon>
        <taxon>Magnoliopsida</taxon>
        <taxon>Liliopsida</taxon>
        <taxon>Poales</taxon>
        <taxon>Poaceae</taxon>
        <taxon>PACMAD clade</taxon>
        <taxon>Panicoideae</taxon>
        <taxon>Andropogonodae</taxon>
        <taxon>Paspaleae</taxon>
        <taxon>Paspalinae</taxon>
        <taxon>Paspalum</taxon>
    </lineage>
</organism>
<dbReference type="EMBL" id="CP144753">
    <property type="protein sequence ID" value="WVZ95621.1"/>
    <property type="molecule type" value="Genomic_DNA"/>
</dbReference>
<keyword evidence="3" id="KW-1185">Reference proteome</keyword>
<name>A0AAQ3XF69_PASNO</name>
<feature type="domain" description="Reverse transcriptase Ty1/copia-type" evidence="1">
    <location>
        <begin position="45"/>
        <end position="105"/>
    </location>
</feature>
<gene>
    <name evidence="2" type="ORF">U9M48_041356</name>
</gene>
<protein>
    <recommendedName>
        <fullName evidence="1">Reverse transcriptase Ty1/copia-type domain-containing protein</fullName>
    </recommendedName>
</protein>
<evidence type="ECO:0000313" key="3">
    <source>
        <dbReference type="Proteomes" id="UP001341281"/>
    </source>
</evidence>
<sequence length="108" mass="12110">MSTSIAHFAHSAFVASSEPYDVGHALSDANWINAMHEELENFKRNQIWVLVESSPHCNPIGTKWVFKNKQGDDGVVGIDYEETFAPIVRLETIRILLAFAASKGFKLF</sequence>
<dbReference type="AlphaFoldDB" id="A0AAQ3XF69"/>
<accession>A0AAQ3XF69</accession>
<evidence type="ECO:0000313" key="2">
    <source>
        <dbReference type="EMBL" id="WVZ95621.1"/>
    </source>
</evidence>
<dbReference type="Pfam" id="PF07727">
    <property type="entry name" value="RVT_2"/>
    <property type="match status" value="1"/>
</dbReference>
<proteinExistence type="predicted"/>